<dbReference type="EMBL" id="CP003364">
    <property type="protein sequence ID" value="AGA30072.1"/>
    <property type="molecule type" value="Genomic_DNA"/>
</dbReference>
<dbReference type="AlphaFoldDB" id="L0DLF1"/>
<protein>
    <recommendedName>
        <fullName evidence="3">DUF1552 domain-containing protein</fullName>
    </recommendedName>
</protein>
<name>L0DLF1_SINAD</name>
<dbReference type="InterPro" id="IPR011447">
    <property type="entry name" value="DUF1552"/>
</dbReference>
<proteinExistence type="predicted"/>
<accession>L0DLF1</accession>
<dbReference type="PROSITE" id="PS51318">
    <property type="entry name" value="TAT"/>
    <property type="match status" value="1"/>
</dbReference>
<dbReference type="KEGG" id="saci:Sinac_5961"/>
<keyword evidence="2" id="KW-1185">Reference proteome</keyword>
<dbReference type="InterPro" id="IPR006311">
    <property type="entry name" value="TAT_signal"/>
</dbReference>
<evidence type="ECO:0000313" key="1">
    <source>
        <dbReference type="EMBL" id="AGA30072.1"/>
    </source>
</evidence>
<dbReference type="eggNOG" id="COG2960">
    <property type="taxonomic scope" value="Bacteria"/>
</dbReference>
<evidence type="ECO:0008006" key="3">
    <source>
        <dbReference type="Google" id="ProtNLM"/>
    </source>
</evidence>
<dbReference type="Proteomes" id="UP000010798">
    <property type="component" value="Chromosome"/>
</dbReference>
<evidence type="ECO:0000313" key="2">
    <source>
        <dbReference type="Proteomes" id="UP000010798"/>
    </source>
</evidence>
<sequence length="449" mass="48898">MTHGGRISRRTVLRGLGTVVSLPFLEAMRPQLLANAAAAAGQAASPRRLAFIYVPNGAIMDDWTPTSEGAGFELPAILQPLAPYRDEMLVLSELTCDKARPNGDGAGDHARASSAFLTGCQARKTAGANFRSGISADQVVATRLGDRTRLSSLELGIERYRGTGNCDSGYSCVYEHTMSWRSSTSPLPNEVDPRLVFERLFSDQSNDPGRLKRNRLRASVLDAVIADARGLEGRLGGADRQKLDQYLTCVRELELRIARAESLPPIQPPAGAVRPESVPADLAEHFHLMCDLMVLAFQTDVTRVATCMFGREGSELRYKMVGVSEGHHELTHHRGDPDKIDKVRSINTFHIQQFAYLIGKLKSIPEGEGTLLDNCMIAYGSGNSDGNRHTHDNLPILVAGKGGGSLKTGRHIRFPKETPVNNLWLSLLDRMGARLEQLGDSTGHLEGLA</sequence>
<dbReference type="RefSeq" id="WP_015249164.1">
    <property type="nucleotide sequence ID" value="NC_019892.1"/>
</dbReference>
<dbReference type="STRING" id="886293.Sinac_5961"/>
<reference evidence="1 2" key="1">
    <citation type="submission" date="2012-02" db="EMBL/GenBank/DDBJ databases">
        <title>Complete sequence of chromosome of Singulisphaera acidiphila DSM 18658.</title>
        <authorList>
            <consortium name="US DOE Joint Genome Institute (JGI-PGF)"/>
            <person name="Lucas S."/>
            <person name="Copeland A."/>
            <person name="Lapidus A."/>
            <person name="Glavina del Rio T."/>
            <person name="Dalin E."/>
            <person name="Tice H."/>
            <person name="Bruce D."/>
            <person name="Goodwin L."/>
            <person name="Pitluck S."/>
            <person name="Peters L."/>
            <person name="Ovchinnikova G."/>
            <person name="Chertkov O."/>
            <person name="Kyrpides N."/>
            <person name="Mavromatis K."/>
            <person name="Ivanova N."/>
            <person name="Brettin T."/>
            <person name="Detter J.C."/>
            <person name="Han C."/>
            <person name="Larimer F."/>
            <person name="Land M."/>
            <person name="Hauser L."/>
            <person name="Markowitz V."/>
            <person name="Cheng J.-F."/>
            <person name="Hugenholtz P."/>
            <person name="Woyke T."/>
            <person name="Wu D."/>
            <person name="Tindall B."/>
            <person name="Pomrenke H."/>
            <person name="Brambilla E."/>
            <person name="Klenk H.-P."/>
            <person name="Eisen J.A."/>
        </authorList>
    </citation>
    <scope>NUCLEOTIDE SEQUENCE [LARGE SCALE GENOMIC DNA]</scope>
    <source>
        <strain evidence="2">ATCC BAA-1392 / DSM 18658 / VKM B-2454 / MOB10</strain>
    </source>
</reference>
<organism evidence="1 2">
    <name type="scientific">Singulisphaera acidiphila (strain ATCC BAA-1392 / DSM 18658 / VKM B-2454 / MOB10)</name>
    <dbReference type="NCBI Taxonomy" id="886293"/>
    <lineage>
        <taxon>Bacteria</taxon>
        <taxon>Pseudomonadati</taxon>
        <taxon>Planctomycetota</taxon>
        <taxon>Planctomycetia</taxon>
        <taxon>Isosphaerales</taxon>
        <taxon>Isosphaeraceae</taxon>
        <taxon>Singulisphaera</taxon>
    </lineage>
</organism>
<dbReference type="HOGENOM" id="CLU_044709_0_0_0"/>
<gene>
    <name evidence="1" type="ordered locus">Sinac_5961</name>
</gene>
<dbReference type="OrthoDB" id="9146593at2"/>
<dbReference type="Pfam" id="PF07586">
    <property type="entry name" value="HXXSHH"/>
    <property type="match status" value="1"/>
</dbReference>